<feature type="region of interest" description="Disordered" evidence="1">
    <location>
        <begin position="330"/>
        <end position="365"/>
    </location>
</feature>
<dbReference type="SUPFAM" id="SSF46785">
    <property type="entry name" value="Winged helix' DNA-binding domain"/>
    <property type="match status" value="1"/>
</dbReference>
<geneLocation type="plasmid" evidence="2">
    <name>pRGFK1341</name>
</geneLocation>
<evidence type="ECO:0000313" key="2">
    <source>
        <dbReference type="EMBL" id="CRY96982.1"/>
    </source>
</evidence>
<dbReference type="Pfam" id="PF21205">
    <property type="entry name" value="Rep3_C"/>
    <property type="match status" value="1"/>
</dbReference>
<dbReference type="AlphaFoldDB" id="A0A0H5QMI3"/>
<name>A0A0H5QMI3_9ZZZZ</name>
<reference evidence="2" key="1">
    <citation type="submission" date="2015-06" db="EMBL/GenBank/DDBJ databases">
        <authorList>
            <person name="Joergensen T."/>
        </authorList>
    </citation>
    <scope>NUCLEOTIDE SEQUENCE</scope>
    <source>
        <plasmid evidence="2">pRGFK1341</plasmid>
    </source>
</reference>
<dbReference type="InterPro" id="IPR036390">
    <property type="entry name" value="WH_DNA-bd_sf"/>
</dbReference>
<protein>
    <submittedName>
        <fullName evidence="2">Uncharacterized protein</fullName>
    </submittedName>
</protein>
<organism evidence="2">
    <name type="scientific">uncultured prokaryote</name>
    <dbReference type="NCBI Taxonomy" id="198431"/>
    <lineage>
        <taxon>unclassified sequences</taxon>
        <taxon>environmental samples</taxon>
    </lineage>
</organism>
<accession>A0A0H5QMI3</accession>
<evidence type="ECO:0000256" key="1">
    <source>
        <dbReference type="SAM" id="MobiDB-lite"/>
    </source>
</evidence>
<proteinExistence type="predicted"/>
<dbReference type="InterPro" id="IPR036388">
    <property type="entry name" value="WH-like_DNA-bd_sf"/>
</dbReference>
<reference evidence="2" key="2">
    <citation type="submission" date="2015-07" db="EMBL/GenBank/DDBJ databases">
        <title>Plasmids, circular viruses and viroids from rat gut.</title>
        <authorList>
            <person name="Jorgensen T.J."/>
            <person name="Hansen M.A."/>
            <person name="Xu Z."/>
            <person name="Tabak M.A."/>
            <person name="Sorensen S.J."/>
            <person name="Hansen L.H."/>
        </authorList>
    </citation>
    <scope>NUCLEOTIDE SEQUENCE</scope>
    <source>
        <plasmid evidence="2">pRGFK1341</plasmid>
    </source>
</reference>
<feature type="region of interest" description="Disordered" evidence="1">
    <location>
        <begin position="229"/>
        <end position="252"/>
    </location>
</feature>
<dbReference type="EMBL" id="LN853904">
    <property type="protein sequence ID" value="CRY96982.1"/>
    <property type="molecule type" value="Genomic_DNA"/>
</dbReference>
<dbReference type="Gene3D" id="1.10.10.10">
    <property type="entry name" value="Winged helix-like DNA-binding domain superfamily/Winged helix DNA-binding domain"/>
    <property type="match status" value="1"/>
</dbReference>
<sequence>MREITVPSSAVALRSDRPLTPAMVSAVWEIAAALDEQRVPAAVPNAVWLEVPTLRLRGEGSRADNVWLRECLDRLTGVKLSGEYRGDPWGAVVLAEWHITQGGSVARLLIPPAGVHALRSPSNFTKIEAYAAHRLTGHGRQLYAILADKKRLGRPYWTFTLDELRALMGADTQKSYARFNTFRQRVLDPAVEAINDYGIVRVKMTLEKRGRAVHAVRFDWNWKDPHDAAETAVENERHRGARRRQQDTDDAPPLIVAEPQAEPALTWWHGLIQAERETWADRVGRTFKAGTFTVPRREADLARAAFSAHEQRVQSGTPNDAVRNHAEALPFPSCEADGQEQVHRKPGHKNREAQRNPSRGRQLFD</sequence>
<keyword evidence="2" id="KW-0614">Plasmid</keyword>
<feature type="compositionally biased region" description="Basic and acidic residues" evidence="1">
    <location>
        <begin position="229"/>
        <end position="238"/>
    </location>
</feature>